<dbReference type="GeneID" id="93437439"/>
<gene>
    <name evidence="3" type="primary">galE6</name>
    <name evidence="3" type="ORF">SHTP_2841</name>
</gene>
<evidence type="ECO:0000313" key="4">
    <source>
        <dbReference type="Proteomes" id="UP000218067"/>
    </source>
</evidence>
<dbReference type="InterPro" id="IPR036291">
    <property type="entry name" value="NAD(P)-bd_dom_sf"/>
</dbReference>
<sequence>MHYLITGHTGFKGPWLALLLLSRGHQVSGLALDSEQAGLFKRAGLADQLVSDLRVDIRESEATTAALQAVAPDVVIHLAAQSLVRESYRNPRYTYETNAMGTLNVLEAVGATPSVRAHVVITTDKVYRNVNQEAGYGETDPLGGDDPYSASKAMADLLTQSWVRSFPNCPTAIARAGNVIGGGDISRDRLFPDLVDAYARGQAPRLRFPRAVRPWQHVLDCLNGYLTLADALLAGSGLGQWNFGPGRDSFVEVGQVASLAVELWGGGAHWDLDDGGHPHEANLLALDAAKAQAELGWRNRLGFRDAVAWTIDWERQVHGGADPLAVTRDQIAAFESLE</sequence>
<dbReference type="AlphaFoldDB" id="A0A1B4Y4D1"/>
<dbReference type="Gene3D" id="3.40.50.720">
    <property type="entry name" value="NAD(P)-binding Rossmann-like Domain"/>
    <property type="match status" value="1"/>
</dbReference>
<feature type="domain" description="NAD-dependent epimerase/dehydratase" evidence="2">
    <location>
        <begin position="4"/>
        <end position="237"/>
    </location>
</feature>
<evidence type="ECO:0000259" key="2">
    <source>
        <dbReference type="Pfam" id="PF01370"/>
    </source>
</evidence>
<dbReference type="Gene3D" id="3.90.25.10">
    <property type="entry name" value="UDP-galactose 4-epimerase, domain 1"/>
    <property type="match status" value="1"/>
</dbReference>
<proteinExistence type="inferred from homology"/>
<dbReference type="InterPro" id="IPR013445">
    <property type="entry name" value="CDP_4_6_deHydtase"/>
</dbReference>
<evidence type="ECO:0000313" key="3">
    <source>
        <dbReference type="EMBL" id="BAV41920.1"/>
    </source>
</evidence>
<dbReference type="PANTHER" id="PTHR43000">
    <property type="entry name" value="DTDP-D-GLUCOSE 4,6-DEHYDRATASE-RELATED"/>
    <property type="match status" value="1"/>
</dbReference>
<dbReference type="Proteomes" id="UP000218067">
    <property type="component" value="Chromosome"/>
</dbReference>
<evidence type="ECO:0000256" key="1">
    <source>
        <dbReference type="ARBA" id="ARBA00007637"/>
    </source>
</evidence>
<name>A0A1B4Y4D1_MYCUL</name>
<accession>A0A1B4Y4D1</accession>
<protein>
    <submittedName>
        <fullName evidence="3">UDP-glucose 4-epimerase</fullName>
    </submittedName>
</protein>
<organism evidence="3 4">
    <name type="scientific">Mycobacterium ulcerans subsp. shinshuense</name>
    <dbReference type="NCBI Taxonomy" id="1124626"/>
    <lineage>
        <taxon>Bacteria</taxon>
        <taxon>Bacillati</taxon>
        <taxon>Actinomycetota</taxon>
        <taxon>Actinomycetes</taxon>
        <taxon>Mycobacteriales</taxon>
        <taxon>Mycobacteriaceae</taxon>
        <taxon>Mycobacterium</taxon>
        <taxon>Mycobacterium ulcerans group</taxon>
    </lineage>
</organism>
<dbReference type="NCBIfam" id="TIGR02622">
    <property type="entry name" value="CDP_4_6_dhtase"/>
    <property type="match status" value="1"/>
</dbReference>
<dbReference type="EMBL" id="AP017624">
    <property type="protein sequence ID" value="BAV41920.1"/>
    <property type="molecule type" value="Genomic_DNA"/>
</dbReference>
<dbReference type="RefSeq" id="WP_096370992.1">
    <property type="nucleotide sequence ID" value="NZ_AP017624.1"/>
</dbReference>
<dbReference type="SUPFAM" id="SSF51735">
    <property type="entry name" value="NAD(P)-binding Rossmann-fold domains"/>
    <property type="match status" value="1"/>
</dbReference>
<comment type="similarity">
    <text evidence="1">Belongs to the NAD(P)-dependent epimerase/dehydratase family.</text>
</comment>
<dbReference type="Pfam" id="PF01370">
    <property type="entry name" value="Epimerase"/>
    <property type="match status" value="1"/>
</dbReference>
<reference evidence="3 4" key="1">
    <citation type="submission" date="2016-08" db="EMBL/GenBank/DDBJ databases">
        <title>Complete genome sequence of Mycobacterium shinshuense, a subspecies of M. ulcerans.</title>
        <authorList>
            <person name="Yoshida M."/>
            <person name="Ogura Y."/>
            <person name="Hayashi T."/>
            <person name="Hoshino Y."/>
        </authorList>
    </citation>
    <scope>NUCLEOTIDE SEQUENCE [LARGE SCALE GENOMIC DNA]</scope>
    <source>
        <strain evidence="4">ATCC 33728</strain>
    </source>
</reference>
<dbReference type="InterPro" id="IPR001509">
    <property type="entry name" value="Epimerase_deHydtase"/>
</dbReference>